<organism evidence="1 2">
    <name type="scientific">Romanomermis culicivorax</name>
    <name type="common">Nematode worm</name>
    <dbReference type="NCBI Taxonomy" id="13658"/>
    <lineage>
        <taxon>Eukaryota</taxon>
        <taxon>Metazoa</taxon>
        <taxon>Ecdysozoa</taxon>
        <taxon>Nematoda</taxon>
        <taxon>Enoplea</taxon>
        <taxon>Dorylaimia</taxon>
        <taxon>Mermithida</taxon>
        <taxon>Mermithoidea</taxon>
        <taxon>Mermithidae</taxon>
        <taxon>Romanomermis</taxon>
    </lineage>
</organism>
<protein>
    <submittedName>
        <fullName evidence="2">Uncharacterized protein</fullName>
    </submittedName>
</protein>
<dbReference type="AlphaFoldDB" id="A0A915I3V4"/>
<accession>A0A915I3V4</accession>
<dbReference type="Proteomes" id="UP000887565">
    <property type="component" value="Unplaced"/>
</dbReference>
<name>A0A915I3V4_ROMCU</name>
<sequence length="59" mass="7181">MTWRFLKRQTKKKLLTQPTYQTRTNGHLCNNKLPMLKKSTPCLTKRAKKWKINIYFLKI</sequence>
<keyword evidence="1" id="KW-1185">Reference proteome</keyword>
<proteinExistence type="predicted"/>
<dbReference type="WBParaSite" id="nRc.2.0.1.t08817-RA">
    <property type="protein sequence ID" value="nRc.2.0.1.t08817-RA"/>
    <property type="gene ID" value="nRc.2.0.1.g08817"/>
</dbReference>
<evidence type="ECO:0000313" key="2">
    <source>
        <dbReference type="WBParaSite" id="nRc.2.0.1.t08817-RA"/>
    </source>
</evidence>
<evidence type="ECO:0000313" key="1">
    <source>
        <dbReference type="Proteomes" id="UP000887565"/>
    </source>
</evidence>
<reference evidence="2" key="1">
    <citation type="submission" date="2022-11" db="UniProtKB">
        <authorList>
            <consortium name="WormBaseParasite"/>
        </authorList>
    </citation>
    <scope>IDENTIFICATION</scope>
</reference>